<dbReference type="Proteomes" id="UP000463961">
    <property type="component" value="Chromosome"/>
</dbReference>
<dbReference type="RefSeq" id="WP_162049526.1">
    <property type="nucleotide sequence ID" value="NZ_AP019011.1"/>
</dbReference>
<evidence type="ECO:0000313" key="2">
    <source>
        <dbReference type="Proteomes" id="UP000463961"/>
    </source>
</evidence>
<sequence>MKIAITSQTIKSVTAHAGRCRKFWVYELSNICDEIDKQFVELDLDETLHTMSNGLPKKLEGISVLITANLGDSLKAKLSKAGVSAYLTSDTQPDVALLNYLANSCIKH</sequence>
<accession>A0A679IDB3</accession>
<dbReference type="AlphaFoldDB" id="A0A679IDB3"/>
<dbReference type="Pfam" id="PF02579">
    <property type="entry name" value="Nitro_FeMo-Co"/>
    <property type="match status" value="1"/>
</dbReference>
<keyword evidence="2" id="KW-1185">Reference proteome</keyword>
<dbReference type="EMBL" id="AP022345">
    <property type="protein sequence ID" value="BBU69797.1"/>
    <property type="molecule type" value="Genomic_DNA"/>
</dbReference>
<dbReference type="SUPFAM" id="SSF53146">
    <property type="entry name" value="Nitrogenase accessory factor-like"/>
    <property type="match status" value="1"/>
</dbReference>
<evidence type="ECO:0000313" key="1">
    <source>
        <dbReference type="EMBL" id="BBU69797.1"/>
    </source>
</evidence>
<name>A0A679IDB3_9RHOO</name>
<dbReference type="InterPro" id="IPR036105">
    <property type="entry name" value="DiNase_FeMo-co_biosyn_sf"/>
</dbReference>
<organism evidence="1 2">
    <name type="scientific">Fluviibacter phosphoraccumulans</name>
    <dbReference type="NCBI Taxonomy" id="1751046"/>
    <lineage>
        <taxon>Bacteria</taxon>
        <taxon>Pseudomonadati</taxon>
        <taxon>Pseudomonadota</taxon>
        <taxon>Betaproteobacteria</taxon>
        <taxon>Rhodocyclales</taxon>
        <taxon>Fluviibacteraceae</taxon>
        <taxon>Fluviibacter</taxon>
    </lineage>
</organism>
<dbReference type="OrthoDB" id="9797941at2"/>
<proteinExistence type="predicted"/>
<protein>
    <submittedName>
        <fullName evidence="1">Uncharacterized protein</fullName>
    </submittedName>
</protein>
<dbReference type="Gene3D" id="3.30.420.130">
    <property type="entry name" value="Dinitrogenase iron-molybdenum cofactor biosynthesis domain"/>
    <property type="match status" value="1"/>
</dbReference>
<dbReference type="InterPro" id="IPR003731">
    <property type="entry name" value="Di-Nase_FeMo-co_biosynth"/>
</dbReference>
<reference evidence="2" key="1">
    <citation type="submission" date="2020-01" db="EMBL/GenBank/DDBJ databases">
        <title>Phosphoaccumulans saitamaens gen. nov., sp. nov., a polyphosphate accumulating bacterium isolated from surface river water.</title>
        <authorList>
            <person name="Watanabe K."/>
            <person name="Suda W."/>
        </authorList>
    </citation>
    <scope>NUCLEOTIDE SEQUENCE [LARGE SCALE GENOMIC DNA]</scope>
    <source>
        <strain evidence="2">ICHIAU1</strain>
    </source>
</reference>
<gene>
    <name evidence="1" type="ORF">ICHIAU1_20800</name>
</gene>